<name>A0AC59Z744_RANTA</name>
<reference evidence="1" key="2">
    <citation type="submission" date="2025-03" db="EMBL/GenBank/DDBJ databases">
        <authorList>
            <consortium name="ELIXIR-Norway"/>
            <consortium name="Elixir Norway"/>
        </authorList>
    </citation>
    <scope>NUCLEOTIDE SEQUENCE</scope>
</reference>
<sequence length="188" mass="19494">MGFCVSRPLSGHSWQTSRSSAITFRLCCSGCVECRHLTSPLSPPDLLGGGAGLAEHQGRAVQLQILRPADLGKSLSLAGPQGHPLDTGQEPGPCAFARKTHVTSEGQKSWPSPGRSDPGALGERRTPHFAVILVPAAEPPPRLAAVTGQWCIWTSHCRRGAGPFTSPGSSGARAEVEGDGPGGSTCAR</sequence>
<dbReference type="EMBL" id="OX596109">
    <property type="protein sequence ID" value="CAN0278056.1"/>
    <property type="molecule type" value="Genomic_DNA"/>
</dbReference>
<organism evidence="1 2">
    <name type="scientific">Rangifer tarandus platyrhynchus</name>
    <name type="common">Svalbard reindeer</name>
    <dbReference type="NCBI Taxonomy" id="3082113"/>
    <lineage>
        <taxon>Eukaryota</taxon>
        <taxon>Metazoa</taxon>
        <taxon>Chordata</taxon>
        <taxon>Craniata</taxon>
        <taxon>Vertebrata</taxon>
        <taxon>Euteleostomi</taxon>
        <taxon>Mammalia</taxon>
        <taxon>Eutheria</taxon>
        <taxon>Laurasiatheria</taxon>
        <taxon>Artiodactyla</taxon>
        <taxon>Ruminantia</taxon>
        <taxon>Pecora</taxon>
        <taxon>Cervidae</taxon>
        <taxon>Odocoileinae</taxon>
        <taxon>Rangifer</taxon>
    </lineage>
</organism>
<dbReference type="Proteomes" id="UP001162501">
    <property type="component" value="Chromosome 25"/>
</dbReference>
<gene>
    <name evidence="1" type="ORF">MRATA1EN22A_LOCUS14798</name>
</gene>
<reference evidence="1" key="1">
    <citation type="submission" date="2023-05" db="EMBL/GenBank/DDBJ databases">
        <authorList>
            <consortium name="ELIXIR-Norway"/>
        </authorList>
    </citation>
    <scope>NUCLEOTIDE SEQUENCE</scope>
</reference>
<evidence type="ECO:0000313" key="2">
    <source>
        <dbReference type="Proteomes" id="UP001162501"/>
    </source>
</evidence>
<accession>A0AC59Z744</accession>
<evidence type="ECO:0000313" key="1">
    <source>
        <dbReference type="EMBL" id="CAN0278056.1"/>
    </source>
</evidence>
<protein>
    <submittedName>
        <fullName evidence="1">Uncharacterized protein</fullName>
    </submittedName>
</protein>
<proteinExistence type="predicted"/>